<dbReference type="KEGG" id="psyt:DSAG12_01054"/>
<dbReference type="InterPro" id="IPR002559">
    <property type="entry name" value="Transposase_11"/>
</dbReference>
<dbReference type="Proteomes" id="UP000321408">
    <property type="component" value="Chromosome"/>
</dbReference>
<dbReference type="RefSeq" id="WP_147662148.1">
    <property type="nucleotide sequence ID" value="NZ_CP042905.2"/>
</dbReference>
<dbReference type="SUPFAM" id="SSF53098">
    <property type="entry name" value="Ribonuclease H-like"/>
    <property type="match status" value="1"/>
</dbReference>
<evidence type="ECO:0000259" key="1">
    <source>
        <dbReference type="Pfam" id="PF01609"/>
    </source>
</evidence>
<dbReference type="Pfam" id="PF01609">
    <property type="entry name" value="DDE_Tnp_1"/>
    <property type="match status" value="1"/>
</dbReference>
<accession>A0A5B9D908</accession>
<evidence type="ECO:0000313" key="3">
    <source>
        <dbReference type="Proteomes" id="UP000321408"/>
    </source>
</evidence>
<feature type="domain" description="Transposase IS4-like" evidence="1">
    <location>
        <begin position="221"/>
        <end position="377"/>
    </location>
</feature>
<dbReference type="EMBL" id="CP042905">
    <property type="protein sequence ID" value="QEE15230.1"/>
    <property type="molecule type" value="Genomic_DNA"/>
</dbReference>
<gene>
    <name evidence="2" type="ORF">DSAG12_01054</name>
</gene>
<organism evidence="2 3">
    <name type="scientific">Promethearchaeum syntrophicum</name>
    <dbReference type="NCBI Taxonomy" id="2594042"/>
    <lineage>
        <taxon>Archaea</taxon>
        <taxon>Promethearchaeati</taxon>
        <taxon>Promethearchaeota</taxon>
        <taxon>Promethearchaeia</taxon>
        <taxon>Promethearchaeales</taxon>
        <taxon>Promethearchaeaceae</taxon>
        <taxon>Promethearchaeum</taxon>
    </lineage>
</organism>
<name>A0A5B9D908_9ARCH</name>
<sequence>MPMHTTSGTELALLPAEESCPYEYWVPWLKNLALEVISKTHISRRIGNKYSAEDFWEVLILHTMMNLSIDEASNELNRMKWEQLNRHRRRKRFSKKICSKTRKFERLCPHGDQVRKYRQMLPMWIAKKVNQVIFLAQINYALREGLIDKNISILVDNNDQWYYGSDRYPANSFINKSNKGPGTSRRRKYLGIMIRSKKTSLFCGVSIIKKGHSNVPDIMGCIDQLIIEGFQIDYVLGDRWFPTYEFFAELHVRGIHYVGPYKKWSPIKKLLEDFLKNGGNYIRKYTIKGAPKKYYHSPGIPVWLILTNRQGRRLRDIRRDFKQKKMNLQDAMKEIMVMVTTFPPPVGIKQKQGWAVGICRKYDRRWQIETGFRDLNRISPPSNAHTNVRKFLMRSTQYWAYNTWQLERAKRKIKGQIPKSWKQGPTLRQFSHAQIRMYRASLVF</sequence>
<dbReference type="GO" id="GO:0006313">
    <property type="term" value="P:DNA transposition"/>
    <property type="evidence" value="ECO:0007669"/>
    <property type="project" value="InterPro"/>
</dbReference>
<evidence type="ECO:0000313" key="2">
    <source>
        <dbReference type="EMBL" id="QEE15230.1"/>
    </source>
</evidence>
<dbReference type="GeneID" id="41329052"/>
<proteinExistence type="predicted"/>
<dbReference type="InterPro" id="IPR012337">
    <property type="entry name" value="RNaseH-like_sf"/>
</dbReference>
<keyword evidence="3" id="KW-1185">Reference proteome</keyword>
<reference evidence="2 3" key="1">
    <citation type="journal article" date="2020" name="Nature">
        <title>Isolation of an archaeon at the prokaryote-eukaryote interface.</title>
        <authorList>
            <person name="Imachi H."/>
            <person name="Nobu M.K."/>
            <person name="Nakahara N."/>
            <person name="Morono Y."/>
            <person name="Ogawara M."/>
            <person name="Takaki Y."/>
            <person name="Takano Y."/>
            <person name="Uematsu K."/>
            <person name="Ikuta T."/>
            <person name="Ito M."/>
            <person name="Matsui Y."/>
            <person name="Miyazaki M."/>
            <person name="Murata K."/>
            <person name="Saito Y."/>
            <person name="Sakai S."/>
            <person name="Song C."/>
            <person name="Tasumi E."/>
            <person name="Yamanaka Y."/>
            <person name="Yamaguchi T."/>
            <person name="Kamagata Y."/>
            <person name="Tamaki H."/>
            <person name="Takai K."/>
        </authorList>
    </citation>
    <scope>NUCLEOTIDE SEQUENCE [LARGE SCALE GENOMIC DNA]</scope>
    <source>
        <strain evidence="2 3">MK-D1</strain>
    </source>
</reference>
<dbReference type="OrthoDB" id="139719at2157"/>
<dbReference type="AlphaFoldDB" id="A0A5B9D908"/>
<reference evidence="2 3" key="2">
    <citation type="journal article" date="2024" name="Int. J. Syst. Evol. Microbiol.">
        <title>Promethearchaeum syntrophicum gen. nov., sp. nov., an anaerobic, obligately syntrophic archaeon, the first isolate of the lineage 'Asgard' archaea, and proposal of the new archaeal phylum Promethearchaeota phyl. nov. and kingdom Promethearchaeati regn. nov.</title>
        <authorList>
            <person name="Imachi H."/>
            <person name="Nobu M.K."/>
            <person name="Kato S."/>
            <person name="Takaki Y."/>
            <person name="Miyazaki M."/>
            <person name="Miyata M."/>
            <person name="Ogawara M."/>
            <person name="Saito Y."/>
            <person name="Sakai S."/>
            <person name="Tahara Y.O."/>
            <person name="Takano Y."/>
            <person name="Tasumi E."/>
            <person name="Uematsu K."/>
            <person name="Yoshimura T."/>
            <person name="Itoh T."/>
            <person name="Ohkuma M."/>
            <person name="Takai K."/>
        </authorList>
    </citation>
    <scope>NUCLEOTIDE SEQUENCE [LARGE SCALE GENOMIC DNA]</scope>
    <source>
        <strain evidence="2 3">MK-D1</strain>
    </source>
</reference>
<dbReference type="GO" id="GO:0003677">
    <property type="term" value="F:DNA binding"/>
    <property type="evidence" value="ECO:0007669"/>
    <property type="project" value="InterPro"/>
</dbReference>
<protein>
    <submittedName>
        <fullName evidence="2">Transposase</fullName>
    </submittedName>
</protein>
<dbReference type="GO" id="GO:0004803">
    <property type="term" value="F:transposase activity"/>
    <property type="evidence" value="ECO:0007669"/>
    <property type="project" value="InterPro"/>
</dbReference>